<protein>
    <submittedName>
        <fullName evidence="2">Uncharacterized protein</fullName>
    </submittedName>
</protein>
<name>A0A6A5H9K6_CAERE</name>
<dbReference type="CTD" id="78773725"/>
<dbReference type="Proteomes" id="UP000483820">
    <property type="component" value="Chromosome II"/>
</dbReference>
<feature type="region of interest" description="Disordered" evidence="1">
    <location>
        <begin position="55"/>
        <end position="105"/>
    </location>
</feature>
<comment type="caution">
    <text evidence="2">The sequence shown here is derived from an EMBL/GenBank/DDBJ whole genome shotgun (WGS) entry which is preliminary data.</text>
</comment>
<evidence type="ECO:0000256" key="1">
    <source>
        <dbReference type="SAM" id="MobiDB-lite"/>
    </source>
</evidence>
<evidence type="ECO:0000313" key="3">
    <source>
        <dbReference type="Proteomes" id="UP000483820"/>
    </source>
</evidence>
<organism evidence="2 3">
    <name type="scientific">Caenorhabditis remanei</name>
    <name type="common">Caenorhabditis vulgaris</name>
    <dbReference type="NCBI Taxonomy" id="31234"/>
    <lineage>
        <taxon>Eukaryota</taxon>
        <taxon>Metazoa</taxon>
        <taxon>Ecdysozoa</taxon>
        <taxon>Nematoda</taxon>
        <taxon>Chromadorea</taxon>
        <taxon>Rhabditida</taxon>
        <taxon>Rhabditina</taxon>
        <taxon>Rhabditomorpha</taxon>
        <taxon>Rhabditoidea</taxon>
        <taxon>Rhabditidae</taxon>
        <taxon>Peloderinae</taxon>
        <taxon>Caenorhabditis</taxon>
    </lineage>
</organism>
<feature type="compositionally biased region" description="Basic and acidic residues" evidence="1">
    <location>
        <begin position="55"/>
        <end position="66"/>
    </location>
</feature>
<gene>
    <name evidence="2" type="ORF">GCK72_003853</name>
</gene>
<proteinExistence type="predicted"/>
<evidence type="ECO:0000313" key="2">
    <source>
        <dbReference type="EMBL" id="KAF1763907.1"/>
    </source>
</evidence>
<dbReference type="AlphaFoldDB" id="A0A6A5H9K6"/>
<accession>A0A6A5H9K6</accession>
<reference evidence="2 3" key="1">
    <citation type="submission" date="2019-12" db="EMBL/GenBank/DDBJ databases">
        <title>Chromosome-level assembly of the Caenorhabditis remanei genome.</title>
        <authorList>
            <person name="Teterina A.A."/>
            <person name="Willis J.H."/>
            <person name="Phillips P.C."/>
        </authorList>
    </citation>
    <scope>NUCLEOTIDE SEQUENCE [LARGE SCALE GENOMIC DNA]</scope>
    <source>
        <strain evidence="2 3">PX506</strain>
        <tissue evidence="2">Whole organism</tissue>
    </source>
</reference>
<dbReference type="EMBL" id="WUAV01000002">
    <property type="protein sequence ID" value="KAF1763907.1"/>
    <property type="molecule type" value="Genomic_DNA"/>
</dbReference>
<sequence>METHEKAEKSIDERVHQQLVYKDNRIIDLNNERVREHNEVATVKNQAMRIVQQKFEEMNRDKKDMSTETEPNLFNSTSSTTSSKNSERRARSSSPGHVIAARSAF</sequence>
<dbReference type="GeneID" id="78773725"/>
<dbReference type="KEGG" id="crq:GCK72_003853"/>
<dbReference type="RefSeq" id="XP_053588479.1">
    <property type="nucleotide sequence ID" value="XM_053724285.1"/>
</dbReference>